<dbReference type="SMART" id="SM00100">
    <property type="entry name" value="cNMP"/>
    <property type="match status" value="1"/>
</dbReference>
<keyword evidence="4 7" id="KW-0812">Transmembrane</keyword>
<evidence type="ECO:0000256" key="6">
    <source>
        <dbReference type="ARBA" id="ARBA00023136"/>
    </source>
</evidence>
<feature type="transmembrane region" description="Helical" evidence="7">
    <location>
        <begin position="314"/>
        <end position="336"/>
    </location>
</feature>
<feature type="transmembrane region" description="Helical" evidence="7">
    <location>
        <begin position="106"/>
        <end position="127"/>
    </location>
</feature>
<feature type="transmembrane region" description="Helical" evidence="7">
    <location>
        <begin position="260"/>
        <end position="278"/>
    </location>
</feature>
<dbReference type="InterPro" id="IPR018488">
    <property type="entry name" value="cNMP-bd_CS"/>
</dbReference>
<gene>
    <name evidence="9" type="ORF">K8U61_00980</name>
</gene>
<dbReference type="InterPro" id="IPR036259">
    <property type="entry name" value="MFS_trans_sf"/>
</dbReference>
<name>A0ABS7U7K8_9ACTN</name>
<evidence type="ECO:0000313" key="9">
    <source>
        <dbReference type="EMBL" id="MBZ5736716.1"/>
    </source>
</evidence>
<dbReference type="Proteomes" id="UP000780875">
    <property type="component" value="Unassembled WGS sequence"/>
</dbReference>
<dbReference type="CDD" id="cd00038">
    <property type="entry name" value="CAP_ED"/>
    <property type="match status" value="1"/>
</dbReference>
<dbReference type="Gene3D" id="2.60.120.10">
    <property type="entry name" value="Jelly Rolls"/>
    <property type="match status" value="1"/>
</dbReference>
<feature type="transmembrane region" description="Helical" evidence="7">
    <location>
        <begin position="290"/>
        <end position="308"/>
    </location>
</feature>
<evidence type="ECO:0000256" key="2">
    <source>
        <dbReference type="ARBA" id="ARBA00022448"/>
    </source>
</evidence>
<accession>A0ABS7U7K8</accession>
<comment type="subcellular location">
    <subcellularLocation>
        <location evidence="1">Cell membrane</location>
        <topology evidence="1">Multi-pass membrane protein</topology>
    </subcellularLocation>
</comment>
<protein>
    <submittedName>
        <fullName evidence="9">MFS transporter</fullName>
    </submittedName>
</protein>
<evidence type="ECO:0000313" key="10">
    <source>
        <dbReference type="Proteomes" id="UP000780875"/>
    </source>
</evidence>
<keyword evidence="3" id="KW-1003">Cell membrane</keyword>
<feature type="transmembrane region" description="Helical" evidence="7">
    <location>
        <begin position="47"/>
        <end position="69"/>
    </location>
</feature>
<dbReference type="PANTHER" id="PTHR23513">
    <property type="entry name" value="INTEGRAL MEMBRANE EFFLUX PROTEIN-RELATED"/>
    <property type="match status" value="1"/>
</dbReference>
<dbReference type="SUPFAM" id="SSF103473">
    <property type="entry name" value="MFS general substrate transporter"/>
    <property type="match status" value="1"/>
</dbReference>
<keyword evidence="6 7" id="KW-0472">Membrane</keyword>
<dbReference type="EMBL" id="JAIQZJ010000001">
    <property type="protein sequence ID" value="MBZ5736716.1"/>
    <property type="molecule type" value="Genomic_DNA"/>
</dbReference>
<dbReference type="InterPro" id="IPR010290">
    <property type="entry name" value="TM_effector"/>
</dbReference>
<feature type="transmembrane region" description="Helical" evidence="7">
    <location>
        <begin position="81"/>
        <end position="100"/>
    </location>
</feature>
<evidence type="ECO:0000256" key="7">
    <source>
        <dbReference type="SAM" id="Phobius"/>
    </source>
</evidence>
<evidence type="ECO:0000256" key="4">
    <source>
        <dbReference type="ARBA" id="ARBA00022692"/>
    </source>
</evidence>
<organism evidence="9 10">
    <name type="scientific">Nocardioides mangrovi</name>
    <dbReference type="NCBI Taxonomy" id="2874580"/>
    <lineage>
        <taxon>Bacteria</taxon>
        <taxon>Bacillati</taxon>
        <taxon>Actinomycetota</taxon>
        <taxon>Actinomycetes</taxon>
        <taxon>Propionibacteriales</taxon>
        <taxon>Nocardioidaceae</taxon>
        <taxon>Nocardioides</taxon>
    </lineage>
</organism>
<evidence type="ECO:0000256" key="3">
    <source>
        <dbReference type="ARBA" id="ARBA00022475"/>
    </source>
</evidence>
<dbReference type="SUPFAM" id="SSF51206">
    <property type="entry name" value="cAMP-binding domain-like"/>
    <property type="match status" value="1"/>
</dbReference>
<dbReference type="PROSITE" id="PS00888">
    <property type="entry name" value="CNMP_BINDING_1"/>
    <property type="match status" value="1"/>
</dbReference>
<dbReference type="InterPro" id="IPR018490">
    <property type="entry name" value="cNMP-bd_dom_sf"/>
</dbReference>
<evidence type="ECO:0000256" key="1">
    <source>
        <dbReference type="ARBA" id="ARBA00004651"/>
    </source>
</evidence>
<comment type="caution">
    <text evidence="9">The sequence shown here is derived from an EMBL/GenBank/DDBJ whole genome shotgun (WGS) entry which is preliminary data.</text>
</comment>
<reference evidence="9 10" key="1">
    <citation type="submission" date="2021-09" db="EMBL/GenBank/DDBJ databases">
        <title>Whole genome sequence of Nocardioides sp. GBK3QG-3.</title>
        <authorList>
            <person name="Tuo L."/>
        </authorList>
    </citation>
    <scope>NUCLEOTIDE SEQUENCE [LARGE SCALE GENOMIC DNA]</scope>
    <source>
        <strain evidence="9 10">GBK3QG-3</strain>
    </source>
</reference>
<sequence>MAGGLLAGLRHRDFALFSGAFATSAIGSWAYNVALAVWLVHETGSPTWIAAATVVRFVPALLLSAYGGVLAERFEQTRLMVVLDLVCAVAMAAMALCMAVGAPPAAVLLCAAITSTVGIAYEPAAAAMTPRLVPERDLGSANALRNTIDNVCVVAGPGIGAVLLLVADPWLAVALNVASFVVSAVLVAMMRTRSEPVDVTEGGTAGPVQQMLVGVRTIGTSSTALVLVGFCVLATFVYGLDTVLFVVLSDERLGTGPEGYGYLLAGLGVGGVLAAPVVTRLERLPRLAPVVLLGMVGYCLPTLAFLVVDRPSVAFALQVVRGASTLVVDVLAITALQRSLPVDVLGRVFGAFNAICLLAVLVGASMVPPMVDAWGLDGALWFASAGIAVVSLAGWPWLARMDRQAAERRAALAPAISLLDGCAVFEAVGDGAMTELAGAAAYVDVAAGHTVIRAGEPADAFYVVDAGLYDATGAGDVLLSQMGEGGWFGEIGLLNGSPRTATVTARTDGRLLRVDGPAFLAALTETTPSAAFVDGARLRLARTNPGDTLTEAWKA</sequence>
<feature type="transmembrane region" description="Helical" evidence="7">
    <location>
        <begin position="173"/>
        <end position="190"/>
    </location>
</feature>
<feature type="domain" description="Cyclic nucleotide-binding" evidence="8">
    <location>
        <begin position="424"/>
        <end position="523"/>
    </location>
</feature>
<dbReference type="Pfam" id="PF05977">
    <property type="entry name" value="MFS_3"/>
    <property type="match status" value="1"/>
</dbReference>
<feature type="transmembrane region" description="Helical" evidence="7">
    <location>
        <begin position="379"/>
        <end position="399"/>
    </location>
</feature>
<dbReference type="RefSeq" id="WP_224121090.1">
    <property type="nucleotide sequence ID" value="NZ_JAIQZJ010000001.1"/>
</dbReference>
<dbReference type="PROSITE" id="PS50042">
    <property type="entry name" value="CNMP_BINDING_3"/>
    <property type="match status" value="1"/>
</dbReference>
<dbReference type="PROSITE" id="PS00889">
    <property type="entry name" value="CNMP_BINDING_2"/>
    <property type="match status" value="1"/>
</dbReference>
<dbReference type="Pfam" id="PF00027">
    <property type="entry name" value="cNMP_binding"/>
    <property type="match status" value="1"/>
</dbReference>
<dbReference type="Gene3D" id="1.20.1250.20">
    <property type="entry name" value="MFS general substrate transporter like domains"/>
    <property type="match status" value="1"/>
</dbReference>
<dbReference type="InterPro" id="IPR000595">
    <property type="entry name" value="cNMP-bd_dom"/>
</dbReference>
<evidence type="ECO:0000256" key="5">
    <source>
        <dbReference type="ARBA" id="ARBA00022989"/>
    </source>
</evidence>
<dbReference type="InterPro" id="IPR014710">
    <property type="entry name" value="RmlC-like_jellyroll"/>
</dbReference>
<keyword evidence="2" id="KW-0813">Transport</keyword>
<feature type="transmembrane region" description="Helical" evidence="7">
    <location>
        <begin position="224"/>
        <end position="248"/>
    </location>
</feature>
<keyword evidence="5 7" id="KW-1133">Transmembrane helix</keyword>
<dbReference type="CDD" id="cd06173">
    <property type="entry name" value="MFS_MefA_like"/>
    <property type="match status" value="1"/>
</dbReference>
<dbReference type="PRINTS" id="PR00103">
    <property type="entry name" value="CAMPKINASE"/>
</dbReference>
<keyword evidence="10" id="KW-1185">Reference proteome</keyword>
<dbReference type="PANTHER" id="PTHR23513:SF6">
    <property type="entry name" value="MAJOR FACILITATOR SUPERFAMILY ASSOCIATED DOMAIN-CONTAINING PROTEIN"/>
    <property type="match status" value="1"/>
</dbReference>
<feature type="transmembrane region" description="Helical" evidence="7">
    <location>
        <begin position="348"/>
        <end position="367"/>
    </location>
</feature>
<evidence type="ECO:0000259" key="8">
    <source>
        <dbReference type="PROSITE" id="PS50042"/>
    </source>
</evidence>
<proteinExistence type="predicted"/>
<feature type="transmembrane region" description="Helical" evidence="7">
    <location>
        <begin position="148"/>
        <end position="167"/>
    </location>
</feature>
<feature type="transmembrane region" description="Helical" evidence="7">
    <location>
        <begin position="14"/>
        <end position="41"/>
    </location>
</feature>